<dbReference type="Proteomes" id="UP000467841">
    <property type="component" value="Unassembled WGS sequence"/>
</dbReference>
<dbReference type="PANTHER" id="PTHR46652">
    <property type="entry name" value="LEUCINE-RICH REPEAT AND IQ DOMAIN-CONTAINING PROTEIN 1-RELATED"/>
    <property type="match status" value="1"/>
</dbReference>
<dbReference type="PROSITE" id="PS51450">
    <property type="entry name" value="LRR"/>
    <property type="match status" value="1"/>
</dbReference>
<dbReference type="Pfam" id="PF12799">
    <property type="entry name" value="LRR_4"/>
    <property type="match status" value="1"/>
</dbReference>
<evidence type="ECO:0000313" key="4">
    <source>
        <dbReference type="Proteomes" id="UP000467841"/>
    </source>
</evidence>
<dbReference type="AlphaFoldDB" id="A0A6D2I485"/>
<protein>
    <recommendedName>
        <fullName evidence="5">U2A'/phosphoprotein 32 family A C-terminal domain-containing protein</fullName>
    </recommendedName>
</protein>
<dbReference type="InterPro" id="IPR001611">
    <property type="entry name" value="Leu-rich_rpt"/>
</dbReference>
<accession>A0A6D2I485</accession>
<evidence type="ECO:0000313" key="3">
    <source>
        <dbReference type="EMBL" id="CAA7022497.1"/>
    </source>
</evidence>
<evidence type="ECO:0000256" key="1">
    <source>
        <dbReference type="ARBA" id="ARBA00022614"/>
    </source>
</evidence>
<proteinExistence type="predicted"/>
<dbReference type="Gene3D" id="3.80.10.10">
    <property type="entry name" value="Ribonuclease Inhibitor"/>
    <property type="match status" value="1"/>
</dbReference>
<keyword evidence="1" id="KW-0433">Leucine-rich repeat</keyword>
<keyword evidence="4" id="KW-1185">Reference proteome</keyword>
<dbReference type="InterPro" id="IPR032675">
    <property type="entry name" value="LRR_dom_sf"/>
</dbReference>
<name>A0A6D2I485_9BRAS</name>
<dbReference type="EMBL" id="CACVBM020000699">
    <property type="protein sequence ID" value="CAA7022497.1"/>
    <property type="molecule type" value="Genomic_DNA"/>
</dbReference>
<dbReference type="PANTHER" id="PTHR46652:SF7">
    <property type="entry name" value="LEUCINE-RICH REPEAT AND IQ DOMAIN-CONTAINING PROTEIN 1"/>
    <property type="match status" value="1"/>
</dbReference>
<evidence type="ECO:0000256" key="2">
    <source>
        <dbReference type="ARBA" id="ARBA00022737"/>
    </source>
</evidence>
<gene>
    <name evidence="3" type="ORF">MERR_LOCUS9732</name>
</gene>
<dbReference type="InterPro" id="IPR050836">
    <property type="entry name" value="SDS22/Internalin_LRR"/>
</dbReference>
<reference evidence="3" key="1">
    <citation type="submission" date="2020-01" db="EMBL/GenBank/DDBJ databases">
        <authorList>
            <person name="Mishra B."/>
        </authorList>
    </citation>
    <scope>NUCLEOTIDE SEQUENCE [LARGE SCALE GENOMIC DNA]</scope>
</reference>
<dbReference type="SUPFAM" id="SSF52075">
    <property type="entry name" value="Outer arm dynein light chain 1"/>
    <property type="match status" value="1"/>
</dbReference>
<comment type="caution">
    <text evidence="3">The sequence shown here is derived from an EMBL/GenBank/DDBJ whole genome shotgun (WGS) entry which is preliminary data.</text>
</comment>
<evidence type="ECO:0008006" key="5">
    <source>
        <dbReference type="Google" id="ProtNLM"/>
    </source>
</evidence>
<dbReference type="OrthoDB" id="1517790at2759"/>
<organism evidence="3 4">
    <name type="scientific">Microthlaspi erraticum</name>
    <dbReference type="NCBI Taxonomy" id="1685480"/>
    <lineage>
        <taxon>Eukaryota</taxon>
        <taxon>Viridiplantae</taxon>
        <taxon>Streptophyta</taxon>
        <taxon>Embryophyta</taxon>
        <taxon>Tracheophyta</taxon>
        <taxon>Spermatophyta</taxon>
        <taxon>Magnoliopsida</taxon>
        <taxon>eudicotyledons</taxon>
        <taxon>Gunneridae</taxon>
        <taxon>Pentapetalae</taxon>
        <taxon>rosids</taxon>
        <taxon>malvids</taxon>
        <taxon>Brassicales</taxon>
        <taxon>Brassicaceae</taxon>
        <taxon>Coluteocarpeae</taxon>
        <taxon>Microthlaspi</taxon>
    </lineage>
</organism>
<sequence>MNEISSLVHLRALILNDNEISSICKLVLSRNPITEIGDSLSKLKNLSKISLSDCRIKAIGFSLKSCSDLKELRLANNEIQMIYLLHRLQITPVCSKIFCLCW</sequence>
<dbReference type="InterPro" id="IPR025875">
    <property type="entry name" value="Leu-rich_rpt_4"/>
</dbReference>
<keyword evidence="2" id="KW-0677">Repeat</keyword>